<dbReference type="GO" id="GO:0003856">
    <property type="term" value="F:3-dehydroquinate synthase activity"/>
    <property type="evidence" value="ECO:0007669"/>
    <property type="project" value="InterPro"/>
</dbReference>
<name>A0A1N7F773_9EURY</name>
<keyword evidence="1 5" id="KW-0028">Amino-acid biosynthesis</keyword>
<feature type="domain" description="3-dehydroquinate synthase N-terminal" evidence="6">
    <location>
        <begin position="43"/>
        <end position="251"/>
    </location>
</feature>
<reference evidence="9" key="1">
    <citation type="submission" date="2017-01" db="EMBL/GenBank/DDBJ databases">
        <authorList>
            <person name="Varghese N."/>
            <person name="Submissions S."/>
        </authorList>
    </citation>
    <scope>NUCLEOTIDE SEQUENCE [LARGE SCALE GENOMIC DNA]</scope>
    <source>
        <strain evidence="9">type strain: HArc-</strain>
    </source>
</reference>
<comment type="similarity">
    <text evidence="5">Belongs to the archaeal-type DHQ synthase family.</text>
</comment>
<protein>
    <recommendedName>
        <fullName evidence="5">3-dehydroquinate synthase</fullName>
        <shortName evidence="5">DHQ synthase</shortName>
        <ecNumber evidence="5">1.4.1.24</ecNumber>
    </recommendedName>
    <alternativeName>
        <fullName evidence="5">3-dehydroquinate synthase II</fullName>
    </alternativeName>
</protein>
<keyword evidence="3 5" id="KW-0520">NAD</keyword>
<gene>
    <name evidence="5" type="primary">aroB'</name>
    <name evidence="8" type="ORF">SAMN05421752_10644</name>
</gene>
<evidence type="ECO:0000256" key="1">
    <source>
        <dbReference type="ARBA" id="ARBA00022605"/>
    </source>
</evidence>
<dbReference type="InterPro" id="IPR056179">
    <property type="entry name" value="DHQS_C"/>
</dbReference>
<keyword evidence="2 5" id="KW-0560">Oxidoreductase</keyword>
<evidence type="ECO:0000313" key="9">
    <source>
        <dbReference type="Proteomes" id="UP000185936"/>
    </source>
</evidence>
<dbReference type="EC" id="1.4.1.24" evidence="5"/>
<dbReference type="STRING" id="308853.SAMN05421752_10644"/>
<dbReference type="GO" id="GO:0009073">
    <property type="term" value="P:aromatic amino acid family biosynthetic process"/>
    <property type="evidence" value="ECO:0007669"/>
    <property type="project" value="UniProtKB-UniRule"/>
</dbReference>
<dbReference type="AlphaFoldDB" id="A0A1N7F773"/>
<keyword evidence="9" id="KW-1185">Reference proteome</keyword>
<evidence type="ECO:0000256" key="3">
    <source>
        <dbReference type="ARBA" id="ARBA00023027"/>
    </source>
</evidence>
<dbReference type="PANTHER" id="PTHR33563:SF1">
    <property type="entry name" value="3-DEHYDROQUINATE SYNTHASE"/>
    <property type="match status" value="1"/>
</dbReference>
<dbReference type="HAMAP" id="MF_01244">
    <property type="entry name" value="Arch_DHQ_synthase"/>
    <property type="match status" value="1"/>
</dbReference>
<dbReference type="GO" id="GO:0102042">
    <property type="term" value="F:dehydroquinate synthase activity"/>
    <property type="evidence" value="ECO:0007669"/>
    <property type="project" value="UniProtKB-EC"/>
</dbReference>
<sequence>MQPVRSSRLESPALGAGHDCVAVRAVAFATFKPVPFVGRFMTRSVWVKADDAVGDWDDRRARITAALEAGADWVLVDEADVARVRELGDINVAAFRTDGDVTLVDDIDADDDGVEEAEPTERPDAVIVGKDGEGDATIDLPEDLSGSADLSTLRRDGDLERGAYVRILAKEYEHFAETAAEEADYTIVIGDDWTIIPLENLIARIGEETDLVAGVTSAEEAKTAFETLEIGSDSVLLDSDDPDEIRKTVEVRDEAERESLDLQYADVLDVEQIGSADRVCVDTGSLLEHDEGMLVGSMARGLVFVHAETADSPYVASRPFRVNAGAVHAYVRTPDGGTKYLSELQSGDEVQVVDLEGNTREAIVGRVKIEKRPMFRVALETDDGDRVETLLQNAETIKVATRDGRKAVTDLKAGDELRLYYEDTARHFGEAVEESIIEK</sequence>
<evidence type="ECO:0000256" key="4">
    <source>
        <dbReference type="ARBA" id="ARBA00023141"/>
    </source>
</evidence>
<dbReference type="GO" id="GO:0051287">
    <property type="term" value="F:NAD binding"/>
    <property type="evidence" value="ECO:0007669"/>
    <property type="project" value="UniProtKB-UniRule"/>
</dbReference>
<accession>A0A1N7F773</accession>
<proteinExistence type="inferred from homology"/>
<feature type="domain" description="3-dehydroquinate synthase C-terminal" evidence="7">
    <location>
        <begin position="265"/>
        <end position="439"/>
    </location>
</feature>
<dbReference type="PANTHER" id="PTHR33563">
    <property type="match status" value="1"/>
</dbReference>
<keyword evidence="4 5" id="KW-0057">Aromatic amino acid biosynthesis</keyword>
<evidence type="ECO:0000259" key="6">
    <source>
        <dbReference type="Pfam" id="PF01959"/>
    </source>
</evidence>
<dbReference type="PIRSF" id="PIRSF006655">
    <property type="entry name" value="DHQ_synth"/>
    <property type="match status" value="1"/>
</dbReference>
<evidence type="ECO:0000256" key="5">
    <source>
        <dbReference type="HAMAP-Rule" id="MF_01244"/>
    </source>
</evidence>
<evidence type="ECO:0000259" key="7">
    <source>
        <dbReference type="Pfam" id="PF26558"/>
    </source>
</evidence>
<evidence type="ECO:0000256" key="2">
    <source>
        <dbReference type="ARBA" id="ARBA00023002"/>
    </source>
</evidence>
<dbReference type="Pfam" id="PF26558">
    <property type="entry name" value="DHQS_2nd"/>
    <property type="match status" value="1"/>
</dbReference>
<dbReference type="InterPro" id="IPR030960">
    <property type="entry name" value="DHQS/DOIS_N"/>
</dbReference>
<dbReference type="Proteomes" id="UP000185936">
    <property type="component" value="Unassembled WGS sequence"/>
</dbReference>
<dbReference type="GO" id="GO:0008652">
    <property type="term" value="P:amino acid biosynthetic process"/>
    <property type="evidence" value="ECO:0007669"/>
    <property type="project" value="UniProtKB-KW"/>
</dbReference>
<dbReference type="Pfam" id="PF01959">
    <property type="entry name" value="DHQS"/>
    <property type="match status" value="1"/>
</dbReference>
<dbReference type="EMBL" id="FTNR01000006">
    <property type="protein sequence ID" value="SIR96187.1"/>
    <property type="molecule type" value="Genomic_DNA"/>
</dbReference>
<dbReference type="NCBIfam" id="NF002623">
    <property type="entry name" value="PRK02290.1-1"/>
    <property type="match status" value="1"/>
</dbReference>
<comment type="catalytic activity">
    <reaction evidence="5">
        <text>2-amino-2,3,7-trideoxy-D-lyxo-hept-6-ulosonate + NAD(+) + H2O = 3-dehydroquinate + NH4(+) + NADH + H(+)</text>
        <dbReference type="Rhea" id="RHEA:25956"/>
        <dbReference type="ChEBI" id="CHEBI:15377"/>
        <dbReference type="ChEBI" id="CHEBI:15378"/>
        <dbReference type="ChEBI" id="CHEBI:28938"/>
        <dbReference type="ChEBI" id="CHEBI:32364"/>
        <dbReference type="ChEBI" id="CHEBI:57540"/>
        <dbReference type="ChEBI" id="CHEBI:57945"/>
        <dbReference type="ChEBI" id="CHEBI:58859"/>
        <dbReference type="EC" id="1.4.1.24"/>
    </reaction>
</comment>
<organism evidence="8 9">
    <name type="scientific">Natronorubrum thiooxidans</name>
    <dbReference type="NCBI Taxonomy" id="308853"/>
    <lineage>
        <taxon>Archaea</taxon>
        <taxon>Methanobacteriati</taxon>
        <taxon>Methanobacteriota</taxon>
        <taxon>Stenosarchaea group</taxon>
        <taxon>Halobacteria</taxon>
        <taxon>Halobacteriales</taxon>
        <taxon>Natrialbaceae</taxon>
        <taxon>Natronorubrum</taxon>
    </lineage>
</organism>
<comment type="function">
    <text evidence="5">Catalyzes the oxidative deamination and cyclization of 2-amino-3,7-dideoxy-D-threo-hept-6-ulosonic acid (ADH) to yield 3-dehydroquinate (DHQ), which is fed into the canonical shikimic pathway of aromatic amino acid biosynthesis.</text>
</comment>
<dbReference type="InterPro" id="IPR002812">
    <property type="entry name" value="DHQS"/>
</dbReference>
<evidence type="ECO:0000313" key="8">
    <source>
        <dbReference type="EMBL" id="SIR96187.1"/>
    </source>
</evidence>